<feature type="compositionally biased region" description="Pro residues" evidence="1">
    <location>
        <begin position="95"/>
        <end position="104"/>
    </location>
</feature>
<protein>
    <submittedName>
        <fullName evidence="2">Uncharacterized protein</fullName>
    </submittedName>
</protein>
<organism evidence="2 3">
    <name type="scientific">Nocardioides luti</name>
    <dbReference type="NCBI Taxonomy" id="2761101"/>
    <lineage>
        <taxon>Bacteria</taxon>
        <taxon>Bacillati</taxon>
        <taxon>Actinomycetota</taxon>
        <taxon>Actinomycetes</taxon>
        <taxon>Propionibacteriales</taxon>
        <taxon>Nocardioidaceae</taxon>
        <taxon>Nocardioides</taxon>
    </lineage>
</organism>
<dbReference type="Proteomes" id="UP000523955">
    <property type="component" value="Unassembled WGS sequence"/>
</dbReference>
<dbReference type="EMBL" id="JACKXE010000002">
    <property type="protein sequence ID" value="MBB6629688.1"/>
    <property type="molecule type" value="Genomic_DNA"/>
</dbReference>
<evidence type="ECO:0000313" key="2">
    <source>
        <dbReference type="EMBL" id="MBB6629688.1"/>
    </source>
</evidence>
<keyword evidence="3" id="KW-1185">Reference proteome</keyword>
<accession>A0A7X0RJW1</accession>
<gene>
    <name evidence="2" type="ORF">H5V45_20385</name>
</gene>
<name>A0A7X0RJW1_9ACTN</name>
<evidence type="ECO:0000256" key="1">
    <source>
        <dbReference type="SAM" id="MobiDB-lite"/>
    </source>
</evidence>
<dbReference type="AlphaFoldDB" id="A0A7X0RJW1"/>
<sequence length="104" mass="10590">MSTSPAEQPGPGFVTFTQQGDRALDRLAADLVDHCDGSAGSIADILEQVLSADIAELADKLGESLVCGEAGPAPESPDQAARRPLGADRSTAGGAPPPPRRIGR</sequence>
<comment type="caution">
    <text evidence="2">The sequence shown here is derived from an EMBL/GenBank/DDBJ whole genome shotgun (WGS) entry which is preliminary data.</text>
</comment>
<reference evidence="2 3" key="1">
    <citation type="submission" date="2020-08" db="EMBL/GenBank/DDBJ databases">
        <authorList>
            <person name="Seo M.-J."/>
        </authorList>
    </citation>
    <scope>NUCLEOTIDE SEQUENCE [LARGE SCALE GENOMIC DNA]</scope>
    <source>
        <strain evidence="2 3">KIGAM211</strain>
    </source>
</reference>
<evidence type="ECO:0000313" key="3">
    <source>
        <dbReference type="Proteomes" id="UP000523955"/>
    </source>
</evidence>
<dbReference type="RefSeq" id="WP_056680570.1">
    <property type="nucleotide sequence ID" value="NZ_JACKXE010000002.1"/>
</dbReference>
<feature type="region of interest" description="Disordered" evidence="1">
    <location>
        <begin position="68"/>
        <end position="104"/>
    </location>
</feature>
<proteinExistence type="predicted"/>